<proteinExistence type="predicted"/>
<gene>
    <name evidence="2" type="ORF">A1O9_00308</name>
</gene>
<name>A0A072PR52_9EURO</name>
<keyword evidence="3" id="KW-1185">Reference proteome</keyword>
<feature type="region of interest" description="Disordered" evidence="1">
    <location>
        <begin position="20"/>
        <end position="76"/>
    </location>
</feature>
<comment type="caution">
    <text evidence="2">The sequence shown here is derived from an EMBL/GenBank/DDBJ whole genome shotgun (WGS) entry which is preliminary data.</text>
</comment>
<dbReference type="HOGENOM" id="CLU_1890690_0_0_1"/>
<dbReference type="AlphaFoldDB" id="A0A072PR52"/>
<dbReference type="OrthoDB" id="10598339at2759"/>
<evidence type="ECO:0000313" key="3">
    <source>
        <dbReference type="Proteomes" id="UP000027920"/>
    </source>
</evidence>
<dbReference type="RefSeq" id="XP_013264926.1">
    <property type="nucleotide sequence ID" value="XM_013409472.1"/>
</dbReference>
<evidence type="ECO:0000256" key="1">
    <source>
        <dbReference type="SAM" id="MobiDB-lite"/>
    </source>
</evidence>
<dbReference type="VEuPathDB" id="FungiDB:A1O9_00308"/>
<dbReference type="EMBL" id="AMGV01000001">
    <property type="protein sequence ID" value="KEF62336.1"/>
    <property type="molecule type" value="Genomic_DNA"/>
</dbReference>
<sequence>ARPRSLQQLIAEDREKYVRARKLQDAKDLKSKRDAQIKAENDQKKADKERSKRYNKEKKKRQAEEKRNNMKWGGIVRGFDPNAGLLRSAASGEVLRSSVARRGRDQQSDDSLVDILHPKLDKGQTWGVEHGSLGK</sequence>
<feature type="compositionally biased region" description="Basic and acidic residues" evidence="1">
    <location>
        <begin position="20"/>
        <end position="54"/>
    </location>
</feature>
<feature type="non-terminal residue" evidence="2">
    <location>
        <position position="135"/>
    </location>
</feature>
<organism evidence="2 3">
    <name type="scientific">Exophiala aquamarina CBS 119918</name>
    <dbReference type="NCBI Taxonomy" id="1182545"/>
    <lineage>
        <taxon>Eukaryota</taxon>
        <taxon>Fungi</taxon>
        <taxon>Dikarya</taxon>
        <taxon>Ascomycota</taxon>
        <taxon>Pezizomycotina</taxon>
        <taxon>Eurotiomycetes</taxon>
        <taxon>Chaetothyriomycetidae</taxon>
        <taxon>Chaetothyriales</taxon>
        <taxon>Herpotrichiellaceae</taxon>
        <taxon>Exophiala</taxon>
    </lineage>
</organism>
<dbReference type="Proteomes" id="UP000027920">
    <property type="component" value="Unassembled WGS sequence"/>
</dbReference>
<evidence type="ECO:0000313" key="2">
    <source>
        <dbReference type="EMBL" id="KEF62336.1"/>
    </source>
</evidence>
<reference evidence="2 3" key="1">
    <citation type="submission" date="2013-03" db="EMBL/GenBank/DDBJ databases">
        <title>The Genome Sequence of Exophiala aquamarina CBS 119918.</title>
        <authorList>
            <consortium name="The Broad Institute Genomics Platform"/>
            <person name="Cuomo C."/>
            <person name="de Hoog S."/>
            <person name="Gorbushina A."/>
            <person name="Walker B."/>
            <person name="Young S.K."/>
            <person name="Zeng Q."/>
            <person name="Gargeya S."/>
            <person name="Fitzgerald M."/>
            <person name="Haas B."/>
            <person name="Abouelleil A."/>
            <person name="Allen A.W."/>
            <person name="Alvarado L."/>
            <person name="Arachchi H.M."/>
            <person name="Berlin A.M."/>
            <person name="Chapman S.B."/>
            <person name="Gainer-Dewar J."/>
            <person name="Goldberg J."/>
            <person name="Griggs A."/>
            <person name="Gujja S."/>
            <person name="Hansen M."/>
            <person name="Howarth C."/>
            <person name="Imamovic A."/>
            <person name="Ireland A."/>
            <person name="Larimer J."/>
            <person name="McCowan C."/>
            <person name="Murphy C."/>
            <person name="Pearson M."/>
            <person name="Poon T.W."/>
            <person name="Priest M."/>
            <person name="Roberts A."/>
            <person name="Saif S."/>
            <person name="Shea T."/>
            <person name="Sisk P."/>
            <person name="Sykes S."/>
            <person name="Wortman J."/>
            <person name="Nusbaum C."/>
            <person name="Birren B."/>
        </authorList>
    </citation>
    <scope>NUCLEOTIDE SEQUENCE [LARGE SCALE GENOMIC DNA]</scope>
    <source>
        <strain evidence="2 3">CBS 119918</strain>
    </source>
</reference>
<protein>
    <submittedName>
        <fullName evidence="2">Uncharacterized protein</fullName>
    </submittedName>
</protein>
<feature type="non-terminal residue" evidence="2">
    <location>
        <position position="1"/>
    </location>
</feature>
<accession>A0A072PR52</accession>
<dbReference type="GeneID" id="25275260"/>